<feature type="compositionally biased region" description="Low complexity" evidence="2">
    <location>
        <begin position="126"/>
        <end position="143"/>
    </location>
</feature>
<dbReference type="SMR" id="A0A482X2A2"/>
<proteinExistence type="predicted"/>
<feature type="region of interest" description="Disordered" evidence="2">
    <location>
        <begin position="203"/>
        <end position="223"/>
    </location>
</feature>
<dbReference type="Pfam" id="PF15558">
    <property type="entry name" value="DUF4659"/>
    <property type="match status" value="1"/>
</dbReference>
<dbReference type="STRING" id="195883.A0A482X2A2"/>
<dbReference type="InterPro" id="IPR029090">
    <property type="entry name" value="DUF4659"/>
</dbReference>
<evidence type="ECO:0000256" key="1">
    <source>
        <dbReference type="SAM" id="Coils"/>
    </source>
</evidence>
<dbReference type="AlphaFoldDB" id="A0A482X2A2"/>
<name>A0A482X2A2_LAOST</name>
<dbReference type="PANTHER" id="PTHR33663:SF2">
    <property type="entry name" value="COILED-COIL DOMAIN-CONTAINING PROTEIN 177"/>
    <property type="match status" value="1"/>
</dbReference>
<feature type="region of interest" description="Disordered" evidence="2">
    <location>
        <begin position="291"/>
        <end position="330"/>
    </location>
</feature>
<evidence type="ECO:0000313" key="3">
    <source>
        <dbReference type="EMBL" id="RZF39716.1"/>
    </source>
</evidence>
<reference evidence="3 4" key="1">
    <citation type="journal article" date="2017" name="Gigascience">
        <title>Genome sequence of the small brown planthopper, Laodelphax striatellus.</title>
        <authorList>
            <person name="Zhu J."/>
            <person name="Jiang F."/>
            <person name="Wang X."/>
            <person name="Yang P."/>
            <person name="Bao Y."/>
            <person name="Zhao W."/>
            <person name="Wang W."/>
            <person name="Lu H."/>
            <person name="Wang Q."/>
            <person name="Cui N."/>
            <person name="Li J."/>
            <person name="Chen X."/>
            <person name="Luo L."/>
            <person name="Yu J."/>
            <person name="Kang L."/>
            <person name="Cui F."/>
        </authorList>
    </citation>
    <scope>NUCLEOTIDE SEQUENCE [LARGE SCALE GENOMIC DNA]</scope>
    <source>
        <strain evidence="3">Lst14</strain>
    </source>
</reference>
<feature type="region of interest" description="Disordered" evidence="2">
    <location>
        <begin position="126"/>
        <end position="147"/>
    </location>
</feature>
<evidence type="ECO:0000313" key="4">
    <source>
        <dbReference type="Proteomes" id="UP000291343"/>
    </source>
</evidence>
<feature type="coiled-coil region" evidence="1">
    <location>
        <begin position="515"/>
        <end position="593"/>
    </location>
</feature>
<feature type="compositionally biased region" description="Low complexity" evidence="2">
    <location>
        <begin position="316"/>
        <end position="329"/>
    </location>
</feature>
<feature type="compositionally biased region" description="Polar residues" evidence="2">
    <location>
        <begin position="203"/>
        <end position="219"/>
    </location>
</feature>
<keyword evidence="1" id="KW-0175">Coiled coil</keyword>
<keyword evidence="4" id="KW-1185">Reference proteome</keyword>
<protein>
    <submittedName>
        <fullName evidence="3">Uncharacterized protein</fullName>
    </submittedName>
</protein>
<comment type="caution">
    <text evidence="3">The sequence shown here is derived from an EMBL/GenBank/DDBJ whole genome shotgun (WGS) entry which is preliminary data.</text>
</comment>
<accession>A0A482X2A2</accession>
<sequence>MKDMQLLNLNLHNFESVTASNCQYVLTSPRSLKACKDAGIKPVELLHRSLSDIEEELNLPREYALVLFDQYEKDRQAKLEICRKIRNKIVSEDSNNIQRTLNFEIGGKSIINRKELLNKENLLLRSSSSSSSNNNQHHNNSNNRNEKVLYSIPRDEGFSRIQNSFPSLKSETSTSSSPTLSISALLNYDSKTQSLKSQLPQQFCGTNSSTISPMSTPRQDSLLRSRDATPDIKGFKAPITPRKKQFKKKQIKSTRKLSRRALDNDYNTTSRTTPERKYNCFTKVSNFLNGQRKFQRNKNVNSTDGPSRKKKIRPYSSSKKINESESSVSPSLLDDCKLDYSSKYNDAMMINNDDSKYKTKIPLNRSEGSDKSSLPANYKQMKKKTVSIQKGSLQNLSAFAKNKDSSPSTSCIGGALQKKQPKNIYSFLDVDTLPIPESDRRILETLALKKEQELESQEIAHRAHLLWEADLRSKRELENWKKKKWREFVNEKRKLESEDNTRRMEEIKDSLRHSQKILEEKLKRRDERVEQLRNQAEERKITSILEQKMFEMRKKAMVDANLKQKELDSAIYQQKLQQELQEKLERAEAVREKERCFSHRRVASANRVEDLRHQENMYGLNAEKDLILEQKWREIQEKDERARQNYLEILKHKEKHIKENSMDREFRFEMVREMQREMERDFEQWQDKVLLLQCSAIQRANSSANLQLENKRLHVECENAHRQLEHAHRIQRVKEEELMKKHSIEESVRSKDQKINYLQRRRQNTMLEKKTQAHITANLRDKLRRTLSPETFDRKVARADMELRIGQRPISASPTMTESHIKLG</sequence>
<organism evidence="3 4">
    <name type="scientific">Laodelphax striatellus</name>
    <name type="common">Small brown planthopper</name>
    <name type="synonym">Delphax striatella</name>
    <dbReference type="NCBI Taxonomy" id="195883"/>
    <lineage>
        <taxon>Eukaryota</taxon>
        <taxon>Metazoa</taxon>
        <taxon>Ecdysozoa</taxon>
        <taxon>Arthropoda</taxon>
        <taxon>Hexapoda</taxon>
        <taxon>Insecta</taxon>
        <taxon>Pterygota</taxon>
        <taxon>Neoptera</taxon>
        <taxon>Paraneoptera</taxon>
        <taxon>Hemiptera</taxon>
        <taxon>Auchenorrhyncha</taxon>
        <taxon>Fulgoroidea</taxon>
        <taxon>Delphacidae</taxon>
        <taxon>Criomorphinae</taxon>
        <taxon>Laodelphax</taxon>
    </lineage>
</organism>
<dbReference type="Proteomes" id="UP000291343">
    <property type="component" value="Unassembled WGS sequence"/>
</dbReference>
<dbReference type="OrthoDB" id="200110at2759"/>
<dbReference type="InParanoid" id="A0A482X2A2"/>
<dbReference type="EMBL" id="QKKF02019699">
    <property type="protein sequence ID" value="RZF39716.1"/>
    <property type="molecule type" value="Genomic_DNA"/>
</dbReference>
<dbReference type="PANTHER" id="PTHR33663">
    <property type="entry name" value="COILED-COIL DOMAIN-CONTAINING PROTEIN 177"/>
    <property type="match status" value="1"/>
</dbReference>
<evidence type="ECO:0000256" key="2">
    <source>
        <dbReference type="SAM" id="MobiDB-lite"/>
    </source>
</evidence>
<gene>
    <name evidence="3" type="ORF">LSTR_LSTR003958</name>
</gene>